<dbReference type="PANTHER" id="PTHR43479">
    <property type="entry name" value="ACREF/ENVCD OPERON REPRESSOR-RELATED"/>
    <property type="match status" value="1"/>
</dbReference>
<evidence type="ECO:0000313" key="4">
    <source>
        <dbReference type="EMBL" id="TFH67567.1"/>
    </source>
</evidence>
<dbReference type="PANTHER" id="PTHR43479:SF11">
    <property type="entry name" value="ACREF_ENVCD OPERON REPRESSOR-RELATED"/>
    <property type="match status" value="1"/>
</dbReference>
<dbReference type="GO" id="GO:0003677">
    <property type="term" value="F:DNA binding"/>
    <property type="evidence" value="ECO:0007669"/>
    <property type="project" value="UniProtKB-UniRule"/>
</dbReference>
<name>A0A4Y8UID2_9GAMM</name>
<evidence type="ECO:0000256" key="1">
    <source>
        <dbReference type="ARBA" id="ARBA00023125"/>
    </source>
</evidence>
<feature type="DNA-binding region" description="H-T-H motif" evidence="2">
    <location>
        <begin position="37"/>
        <end position="56"/>
    </location>
</feature>
<dbReference type="EMBL" id="SPIA01000003">
    <property type="protein sequence ID" value="TFH67567.1"/>
    <property type="molecule type" value="Genomic_DNA"/>
</dbReference>
<accession>A0A4Y8UID2</accession>
<dbReference type="Gene3D" id="1.10.357.10">
    <property type="entry name" value="Tetracycline Repressor, domain 2"/>
    <property type="match status" value="1"/>
</dbReference>
<dbReference type="OrthoDB" id="63332at2"/>
<dbReference type="Proteomes" id="UP000298133">
    <property type="component" value="Unassembled WGS sequence"/>
</dbReference>
<keyword evidence="5" id="KW-1185">Reference proteome</keyword>
<proteinExistence type="predicted"/>
<comment type="caution">
    <text evidence="4">The sequence shown here is derived from an EMBL/GenBank/DDBJ whole genome shotgun (WGS) entry which is preliminary data.</text>
</comment>
<dbReference type="InterPro" id="IPR009057">
    <property type="entry name" value="Homeodomain-like_sf"/>
</dbReference>
<dbReference type="SUPFAM" id="SSF46689">
    <property type="entry name" value="Homeodomain-like"/>
    <property type="match status" value="1"/>
</dbReference>
<evidence type="ECO:0000256" key="2">
    <source>
        <dbReference type="PROSITE-ProRule" id="PRU00335"/>
    </source>
</evidence>
<feature type="domain" description="HTH tetR-type" evidence="3">
    <location>
        <begin position="14"/>
        <end position="74"/>
    </location>
</feature>
<sequence length="204" mass="23210">MVIGYTPPKQQRAIETENRFLDAMDELLVTTSYAQLTIERIAVKAGLNKGAFLNRFGNKKQALFVLFKRYCDECQQRIAQKSSNISSADLPLDEICAEVSEQFEQLLIKHFSANRAMYECFTQELEVDDMTKNIFRSAVALMMVIQDRYAIAVVDREESAFYATQLLVTLNFNCVMKAMPAMPVDKSKRHKLVGKLLAQALMFG</sequence>
<organism evidence="4 5">
    <name type="scientific">Gammaproteobacteria bacterium LSUCC0057</name>
    <dbReference type="NCBI Taxonomy" id="2559237"/>
    <lineage>
        <taxon>Bacteria</taxon>
        <taxon>Pseudomonadati</taxon>
        <taxon>Pseudomonadota</taxon>
        <taxon>Gammaproteobacteria</taxon>
        <taxon>Cellvibrionales</taxon>
        <taxon>Porticoccaceae</taxon>
        <taxon>SAR92 clade</taxon>
    </lineage>
</organism>
<dbReference type="AlphaFoldDB" id="A0A4Y8UID2"/>
<protein>
    <submittedName>
        <fullName evidence="4">TetR/AcrR family transcriptional regulator</fullName>
    </submittedName>
</protein>
<gene>
    <name evidence="4" type="ORF">E3W66_08860</name>
</gene>
<dbReference type="PROSITE" id="PS50977">
    <property type="entry name" value="HTH_TETR_2"/>
    <property type="match status" value="1"/>
</dbReference>
<reference evidence="4 5" key="1">
    <citation type="submission" date="2019-03" db="EMBL/GenBank/DDBJ databases">
        <title>Draft genome of Gammaproteobacteria bacterium LSUCC0057, a member of the SAR92 clade.</title>
        <authorList>
            <person name="Lanclos V.C."/>
            <person name="Doiron C."/>
            <person name="Henson M.W."/>
            <person name="Thrash J.C."/>
        </authorList>
    </citation>
    <scope>NUCLEOTIDE SEQUENCE [LARGE SCALE GENOMIC DNA]</scope>
    <source>
        <strain evidence="4 5">LSUCC0057</strain>
    </source>
</reference>
<dbReference type="Pfam" id="PF00440">
    <property type="entry name" value="TetR_N"/>
    <property type="match status" value="1"/>
</dbReference>
<keyword evidence="1 2" id="KW-0238">DNA-binding</keyword>
<dbReference type="InterPro" id="IPR001647">
    <property type="entry name" value="HTH_TetR"/>
</dbReference>
<evidence type="ECO:0000313" key="5">
    <source>
        <dbReference type="Proteomes" id="UP000298133"/>
    </source>
</evidence>
<evidence type="ECO:0000259" key="3">
    <source>
        <dbReference type="PROSITE" id="PS50977"/>
    </source>
</evidence>
<dbReference type="InterPro" id="IPR050624">
    <property type="entry name" value="HTH-type_Tx_Regulator"/>
</dbReference>